<comment type="subcellular location">
    <subcellularLocation>
        <location evidence="1">Cell membrane</location>
        <topology evidence="1">Multi-pass membrane protein</topology>
    </subcellularLocation>
</comment>
<evidence type="ECO:0000256" key="1">
    <source>
        <dbReference type="ARBA" id="ARBA00004651"/>
    </source>
</evidence>
<evidence type="ECO:0000256" key="2">
    <source>
        <dbReference type="ARBA" id="ARBA00022475"/>
    </source>
</evidence>
<feature type="transmembrane region" description="Helical" evidence="6">
    <location>
        <begin position="344"/>
        <end position="366"/>
    </location>
</feature>
<organism evidence="7 8">
    <name type="scientific">candidate division TA06 bacterium DG_24</name>
    <dbReference type="NCBI Taxonomy" id="1703770"/>
    <lineage>
        <taxon>Bacteria</taxon>
        <taxon>Bacteria division TA06</taxon>
    </lineage>
</organism>
<dbReference type="PANTHER" id="PTHR33529:SF6">
    <property type="entry name" value="YJGP_YJGQ FAMILY PERMEASE"/>
    <property type="match status" value="1"/>
</dbReference>
<evidence type="ECO:0000313" key="7">
    <source>
        <dbReference type="EMBL" id="KPJ53956.1"/>
    </source>
</evidence>
<evidence type="ECO:0000256" key="3">
    <source>
        <dbReference type="ARBA" id="ARBA00022692"/>
    </source>
</evidence>
<protein>
    <recommendedName>
        <fullName evidence="9">LPS export ABC transporter permease LptG</fullName>
    </recommendedName>
</protein>
<dbReference type="Proteomes" id="UP000052008">
    <property type="component" value="Unassembled WGS sequence"/>
</dbReference>
<feature type="transmembrane region" description="Helical" evidence="6">
    <location>
        <begin position="285"/>
        <end position="302"/>
    </location>
</feature>
<dbReference type="Pfam" id="PF03739">
    <property type="entry name" value="LptF_LptG"/>
    <property type="match status" value="1"/>
</dbReference>
<dbReference type="AlphaFoldDB" id="A0A0S7WUY1"/>
<dbReference type="GO" id="GO:0055085">
    <property type="term" value="P:transmembrane transport"/>
    <property type="evidence" value="ECO:0007669"/>
    <property type="project" value="InterPro"/>
</dbReference>
<evidence type="ECO:0000313" key="8">
    <source>
        <dbReference type="Proteomes" id="UP000052008"/>
    </source>
</evidence>
<dbReference type="EMBL" id="LIZS01000009">
    <property type="protein sequence ID" value="KPJ53956.1"/>
    <property type="molecule type" value="Genomic_DNA"/>
</dbReference>
<dbReference type="PANTHER" id="PTHR33529">
    <property type="entry name" value="SLR0882 PROTEIN-RELATED"/>
    <property type="match status" value="1"/>
</dbReference>
<dbReference type="STRING" id="1703770.AMJ39_02445"/>
<keyword evidence="2" id="KW-1003">Cell membrane</keyword>
<sequence>MSRRFLPARILDRYLASQFLRYLLLALIAFVLVYAVVDLFEKLDRFIDRQVGPLEIAFFYLLQVPYITVLVVPVAVLLSSFFSVGQLVRHNELIAMKCSGISLYRILAPLLILGFGTSIVVLCLDELVVPRANRRKASFERQAIEGRPPIDYSRRKNIYYYGMGGRMYYIGSFDGNRQMIRDVVIHEYTRAGAMARRIDARAAVWSNGRWTFRDGFLRTFDEQGTELPDSSYPFSTLVIPELQETPDDFAKREEDPAEMNFWELRHYISKLRGGGADVHKELVELYLKTAFPFANLIILLFGAPLSSNMRHSGFALGFGASLFVCFFYWGFIQTGRALGHNGTISPFIAAWMPNILFGAAGIVLLLKVKK</sequence>
<comment type="caution">
    <text evidence="7">The sequence shown here is derived from an EMBL/GenBank/DDBJ whole genome shotgun (WGS) entry which is preliminary data.</text>
</comment>
<feature type="transmembrane region" description="Helical" evidence="6">
    <location>
        <begin position="57"/>
        <end position="82"/>
    </location>
</feature>
<dbReference type="GO" id="GO:0015920">
    <property type="term" value="P:lipopolysaccharide transport"/>
    <property type="evidence" value="ECO:0007669"/>
    <property type="project" value="TreeGrafter"/>
</dbReference>
<feature type="transmembrane region" description="Helical" evidence="6">
    <location>
        <begin position="103"/>
        <end position="122"/>
    </location>
</feature>
<accession>A0A0S7WUY1</accession>
<proteinExistence type="predicted"/>
<feature type="transmembrane region" description="Helical" evidence="6">
    <location>
        <begin position="20"/>
        <end position="37"/>
    </location>
</feature>
<name>A0A0S7WUY1_UNCT6</name>
<keyword evidence="5 6" id="KW-0472">Membrane</keyword>
<evidence type="ECO:0000256" key="4">
    <source>
        <dbReference type="ARBA" id="ARBA00022989"/>
    </source>
</evidence>
<reference evidence="7 8" key="1">
    <citation type="journal article" date="2015" name="Microbiome">
        <title>Genomic resolution of linkages in carbon, nitrogen, and sulfur cycling among widespread estuary sediment bacteria.</title>
        <authorList>
            <person name="Baker B.J."/>
            <person name="Lazar C.S."/>
            <person name="Teske A.P."/>
            <person name="Dick G.J."/>
        </authorList>
    </citation>
    <scope>NUCLEOTIDE SEQUENCE [LARGE SCALE GENOMIC DNA]</scope>
    <source>
        <strain evidence="7">DG_24</strain>
    </source>
</reference>
<evidence type="ECO:0000256" key="5">
    <source>
        <dbReference type="ARBA" id="ARBA00023136"/>
    </source>
</evidence>
<evidence type="ECO:0000256" key="6">
    <source>
        <dbReference type="SAM" id="Phobius"/>
    </source>
</evidence>
<feature type="transmembrane region" description="Helical" evidence="6">
    <location>
        <begin position="314"/>
        <end position="332"/>
    </location>
</feature>
<dbReference type="GO" id="GO:0043190">
    <property type="term" value="C:ATP-binding cassette (ABC) transporter complex"/>
    <property type="evidence" value="ECO:0007669"/>
    <property type="project" value="InterPro"/>
</dbReference>
<dbReference type="InterPro" id="IPR005495">
    <property type="entry name" value="LptG/LptF_permease"/>
</dbReference>
<dbReference type="NCBIfam" id="TIGR04408">
    <property type="entry name" value="LptG_lptG"/>
    <property type="match status" value="1"/>
</dbReference>
<gene>
    <name evidence="7" type="ORF">AMJ39_02445</name>
</gene>
<keyword evidence="4 6" id="KW-1133">Transmembrane helix</keyword>
<dbReference type="InterPro" id="IPR030923">
    <property type="entry name" value="LptG"/>
</dbReference>
<keyword evidence="3 6" id="KW-0812">Transmembrane</keyword>
<evidence type="ECO:0008006" key="9">
    <source>
        <dbReference type="Google" id="ProtNLM"/>
    </source>
</evidence>